<name>A0A0E9TVP3_ANGAN</name>
<sequence>MRRKEGKK</sequence>
<protein>
    <submittedName>
        <fullName evidence="1">Uncharacterized protein</fullName>
    </submittedName>
</protein>
<proteinExistence type="predicted"/>
<accession>A0A0E9TVP3</accession>
<organism evidence="1">
    <name type="scientific">Anguilla anguilla</name>
    <name type="common">European freshwater eel</name>
    <name type="synonym">Muraena anguilla</name>
    <dbReference type="NCBI Taxonomy" id="7936"/>
    <lineage>
        <taxon>Eukaryota</taxon>
        <taxon>Metazoa</taxon>
        <taxon>Chordata</taxon>
        <taxon>Craniata</taxon>
        <taxon>Vertebrata</taxon>
        <taxon>Euteleostomi</taxon>
        <taxon>Actinopterygii</taxon>
        <taxon>Neopterygii</taxon>
        <taxon>Teleostei</taxon>
        <taxon>Anguilliformes</taxon>
        <taxon>Anguillidae</taxon>
        <taxon>Anguilla</taxon>
    </lineage>
</organism>
<reference evidence="1" key="2">
    <citation type="journal article" date="2015" name="Fish Shellfish Immunol.">
        <title>Early steps in the European eel (Anguilla anguilla)-Vibrio vulnificus interaction in the gills: Role of the RtxA13 toxin.</title>
        <authorList>
            <person name="Callol A."/>
            <person name="Pajuelo D."/>
            <person name="Ebbesson L."/>
            <person name="Teles M."/>
            <person name="MacKenzie S."/>
            <person name="Amaro C."/>
        </authorList>
    </citation>
    <scope>NUCLEOTIDE SEQUENCE</scope>
</reference>
<dbReference type="EMBL" id="GBXM01051799">
    <property type="protein sequence ID" value="JAH56778.1"/>
    <property type="molecule type" value="Transcribed_RNA"/>
</dbReference>
<reference evidence="1" key="1">
    <citation type="submission" date="2014-11" db="EMBL/GenBank/DDBJ databases">
        <authorList>
            <person name="Amaro Gonzalez C."/>
        </authorList>
    </citation>
    <scope>NUCLEOTIDE SEQUENCE</scope>
</reference>
<evidence type="ECO:0000313" key="1">
    <source>
        <dbReference type="EMBL" id="JAH56778.1"/>
    </source>
</evidence>